<accession>A0A255YXA3</accession>
<reference evidence="2 3" key="1">
    <citation type="submission" date="2017-07" db="EMBL/GenBank/DDBJ databases">
        <title>Flavobacterium cyanobacteriorum sp. nov., isolated from cyanobacterial aggregates in a eutrophic lake.</title>
        <authorList>
            <person name="Cai H."/>
        </authorList>
    </citation>
    <scope>NUCLEOTIDE SEQUENCE [LARGE SCALE GENOMIC DNA]</scope>
    <source>
        <strain evidence="2 3">TH021</strain>
    </source>
</reference>
<name>A0A255YXA3_9FLAO</name>
<keyword evidence="3" id="KW-1185">Reference proteome</keyword>
<feature type="transmembrane region" description="Helical" evidence="1">
    <location>
        <begin position="114"/>
        <end position="135"/>
    </location>
</feature>
<feature type="transmembrane region" description="Helical" evidence="1">
    <location>
        <begin position="169"/>
        <end position="188"/>
    </location>
</feature>
<comment type="caution">
    <text evidence="2">The sequence shown here is derived from an EMBL/GenBank/DDBJ whole genome shotgun (WGS) entry which is preliminary data.</text>
</comment>
<keyword evidence="1" id="KW-1133">Transmembrane helix</keyword>
<dbReference type="OrthoDB" id="1345503at2"/>
<sequence length="205" mass="24014">MPKLTQQQIQFIFNYLENSGVEYLDARVEMTDHVASALEAMEGDFYENFKAYMLQNKKDLLAQYGRFKKIALNKGLTVLKNNVFSVWFIASVVVLYLLRYPAANYFDEETIIDAYKVISLVPAFTLGLYLGYMRIFNPHTFSVLDQVFRFFILLNIFDPRFILKGLVPVAIYFSFLTVYSFASLISFLKIYKHYNRLYVQNLKLS</sequence>
<evidence type="ECO:0000313" key="2">
    <source>
        <dbReference type="EMBL" id="OYQ33295.1"/>
    </source>
</evidence>
<dbReference type="AlphaFoldDB" id="A0A255YXA3"/>
<evidence type="ECO:0000313" key="3">
    <source>
        <dbReference type="Proteomes" id="UP000216605"/>
    </source>
</evidence>
<keyword evidence="1" id="KW-0812">Transmembrane</keyword>
<gene>
    <name evidence="2" type="ORF">CHU92_12950</name>
</gene>
<proteinExistence type="predicted"/>
<feature type="transmembrane region" description="Helical" evidence="1">
    <location>
        <begin position="83"/>
        <end position="102"/>
    </location>
</feature>
<evidence type="ECO:0000256" key="1">
    <source>
        <dbReference type="SAM" id="Phobius"/>
    </source>
</evidence>
<keyword evidence="1" id="KW-0472">Membrane</keyword>
<dbReference type="RefSeq" id="WP_094416234.1">
    <property type="nucleotide sequence ID" value="NZ_NOXV01000299.1"/>
</dbReference>
<dbReference type="Proteomes" id="UP000216605">
    <property type="component" value="Unassembled WGS sequence"/>
</dbReference>
<protein>
    <submittedName>
        <fullName evidence="2">Uncharacterized protein</fullName>
    </submittedName>
</protein>
<organism evidence="2 3">
    <name type="scientific">Flavobacterium cyanobacteriorum</name>
    <dbReference type="NCBI Taxonomy" id="2022802"/>
    <lineage>
        <taxon>Bacteria</taxon>
        <taxon>Pseudomonadati</taxon>
        <taxon>Bacteroidota</taxon>
        <taxon>Flavobacteriia</taxon>
        <taxon>Flavobacteriales</taxon>
        <taxon>Flavobacteriaceae</taxon>
        <taxon>Flavobacterium</taxon>
    </lineage>
</organism>
<dbReference type="EMBL" id="NOXV01000299">
    <property type="protein sequence ID" value="OYQ33295.1"/>
    <property type="molecule type" value="Genomic_DNA"/>
</dbReference>